<dbReference type="PRINTS" id="PR00778">
    <property type="entry name" value="HTHARSR"/>
</dbReference>
<proteinExistence type="predicted"/>
<keyword evidence="7" id="KW-1185">Reference proteome</keyword>
<dbReference type="CDD" id="cd00090">
    <property type="entry name" value="HTH_ARSR"/>
    <property type="match status" value="1"/>
</dbReference>
<evidence type="ECO:0000256" key="4">
    <source>
        <dbReference type="SAM" id="MobiDB-lite"/>
    </source>
</evidence>
<dbReference type="Gene3D" id="1.10.10.10">
    <property type="entry name" value="Winged helix-like DNA-binding domain superfamily/Winged helix DNA-binding domain"/>
    <property type="match status" value="1"/>
</dbReference>
<dbReference type="SUPFAM" id="SSF46785">
    <property type="entry name" value="Winged helix' DNA-binding domain"/>
    <property type="match status" value="1"/>
</dbReference>
<dbReference type="RefSeq" id="WP_381226441.1">
    <property type="nucleotide sequence ID" value="NZ_BAAASQ010000038.1"/>
</dbReference>
<keyword evidence="2" id="KW-0238">DNA-binding</keyword>
<evidence type="ECO:0000259" key="5">
    <source>
        <dbReference type="PROSITE" id="PS50987"/>
    </source>
</evidence>
<evidence type="ECO:0000256" key="1">
    <source>
        <dbReference type="ARBA" id="ARBA00023015"/>
    </source>
</evidence>
<feature type="compositionally biased region" description="Basic residues" evidence="4">
    <location>
        <begin position="1"/>
        <end position="12"/>
    </location>
</feature>
<gene>
    <name evidence="6" type="ORF">ACFPFX_11255</name>
</gene>
<dbReference type="InterPro" id="IPR001845">
    <property type="entry name" value="HTH_ArsR_DNA-bd_dom"/>
</dbReference>
<dbReference type="SMART" id="SM00418">
    <property type="entry name" value="HTH_ARSR"/>
    <property type="match status" value="1"/>
</dbReference>
<accession>A0ABV9UJH0</accession>
<dbReference type="InterPro" id="IPR011991">
    <property type="entry name" value="ArsR-like_HTH"/>
</dbReference>
<dbReference type="PROSITE" id="PS50987">
    <property type="entry name" value="HTH_ARSR_2"/>
    <property type="match status" value="1"/>
</dbReference>
<dbReference type="PANTHER" id="PTHR33154:SF12">
    <property type="entry name" value="TRANSCRIPTIONAL REGULATORY PROTEIN"/>
    <property type="match status" value="1"/>
</dbReference>
<keyword evidence="3" id="KW-0804">Transcription</keyword>
<dbReference type="PANTHER" id="PTHR33154">
    <property type="entry name" value="TRANSCRIPTIONAL REGULATOR, ARSR FAMILY"/>
    <property type="match status" value="1"/>
</dbReference>
<comment type="caution">
    <text evidence="6">The sequence shown here is derived from an EMBL/GenBank/DDBJ whole genome shotgun (WGS) entry which is preliminary data.</text>
</comment>
<feature type="domain" description="HTH arsR-type" evidence="5">
    <location>
        <begin position="29"/>
        <end position="123"/>
    </location>
</feature>
<feature type="region of interest" description="Disordered" evidence="4">
    <location>
        <begin position="1"/>
        <end position="32"/>
    </location>
</feature>
<keyword evidence="1" id="KW-0805">Transcription regulation</keyword>
<dbReference type="InterPro" id="IPR036390">
    <property type="entry name" value="WH_DNA-bd_sf"/>
</dbReference>
<dbReference type="Proteomes" id="UP001595834">
    <property type="component" value="Unassembled WGS sequence"/>
</dbReference>
<evidence type="ECO:0000256" key="2">
    <source>
        <dbReference type="ARBA" id="ARBA00023125"/>
    </source>
</evidence>
<dbReference type="EMBL" id="JBHSIZ010000011">
    <property type="protein sequence ID" value="MFC4956871.1"/>
    <property type="molecule type" value="Genomic_DNA"/>
</dbReference>
<dbReference type="Pfam" id="PF12840">
    <property type="entry name" value="HTH_20"/>
    <property type="match status" value="1"/>
</dbReference>
<protein>
    <submittedName>
        <fullName evidence="6">ArsR/SmtB family transcription factor</fullName>
    </submittedName>
</protein>
<evidence type="ECO:0000313" key="6">
    <source>
        <dbReference type="EMBL" id="MFC4956871.1"/>
    </source>
</evidence>
<dbReference type="InterPro" id="IPR051081">
    <property type="entry name" value="HTH_MetalResp_TranReg"/>
</dbReference>
<reference evidence="7" key="1">
    <citation type="journal article" date="2019" name="Int. J. Syst. Evol. Microbiol.">
        <title>The Global Catalogue of Microorganisms (GCM) 10K type strain sequencing project: providing services to taxonomists for standard genome sequencing and annotation.</title>
        <authorList>
            <consortium name="The Broad Institute Genomics Platform"/>
            <consortium name="The Broad Institute Genome Sequencing Center for Infectious Disease"/>
            <person name="Wu L."/>
            <person name="Ma J."/>
        </authorList>
    </citation>
    <scope>NUCLEOTIDE SEQUENCE [LARGE SCALE GENOMIC DNA]</scope>
    <source>
        <strain evidence="7">CCM 7224</strain>
    </source>
</reference>
<name>A0ABV9UJH0_9ACTN</name>
<organism evidence="6 7">
    <name type="scientific">Streptomyces mauvecolor</name>
    <dbReference type="NCBI Taxonomy" id="58345"/>
    <lineage>
        <taxon>Bacteria</taxon>
        <taxon>Bacillati</taxon>
        <taxon>Actinomycetota</taxon>
        <taxon>Actinomycetes</taxon>
        <taxon>Kitasatosporales</taxon>
        <taxon>Streptomycetaceae</taxon>
        <taxon>Streptomyces</taxon>
    </lineage>
</organism>
<dbReference type="InterPro" id="IPR036388">
    <property type="entry name" value="WH-like_DNA-bd_sf"/>
</dbReference>
<evidence type="ECO:0000256" key="3">
    <source>
        <dbReference type="ARBA" id="ARBA00023163"/>
    </source>
</evidence>
<evidence type="ECO:0000313" key="7">
    <source>
        <dbReference type="Proteomes" id="UP001595834"/>
    </source>
</evidence>
<sequence length="134" mass="14701">MNRKEHHARPARQGRVNANTTPANRELPHPAPEDIRLKDLLHAVSDPVRLGMIRQLAAATGALPCSSITVPVSKSTASHHYRVLRESGLIRQTYEGTAKMTRLRRADLDMLFPGLLDTLLTAAGLPGDRAARRA</sequence>